<proteinExistence type="predicted"/>
<sequence length="230" mass="26776">MKNMRLYVLILCLICTIPSFSQDDYDKSLNELEKVNNLLLDASASFLRFPDSHSNTMIIFDQLRKLNTIYKGIQSNKYEVLSKWDNYKVRLFYDTVDKMQAITDAFEELLRTIAGYNSAGIEGSVMEVLLEPLLDGAGWEKRILNVTCSDAYFVEYTYDDFKMMFVKSTRPANNYMRNLIHNIEVTFTFEGPYGGEGKYYVGGSKYRMIQFKDDENQSYRKVVKAKSIRK</sequence>
<evidence type="ECO:0008006" key="4">
    <source>
        <dbReference type="Google" id="ProtNLM"/>
    </source>
</evidence>
<evidence type="ECO:0000313" key="2">
    <source>
        <dbReference type="EMBL" id="RHE90840.1"/>
    </source>
</evidence>
<name>A0A414L859_9BACE</name>
<accession>A0A414L859</accession>
<feature type="signal peptide" evidence="1">
    <location>
        <begin position="1"/>
        <end position="21"/>
    </location>
</feature>
<feature type="chain" id="PRO_5019047192" description="DUF4919 domain-containing protein" evidence="1">
    <location>
        <begin position="22"/>
        <end position="230"/>
    </location>
</feature>
<dbReference type="EMBL" id="QSKV01000009">
    <property type="protein sequence ID" value="RHE90840.1"/>
    <property type="molecule type" value="Genomic_DNA"/>
</dbReference>
<dbReference type="Proteomes" id="UP000285650">
    <property type="component" value="Unassembled WGS sequence"/>
</dbReference>
<reference evidence="2 3" key="1">
    <citation type="submission" date="2018-08" db="EMBL/GenBank/DDBJ databases">
        <title>A genome reference for cultivated species of the human gut microbiota.</title>
        <authorList>
            <person name="Zou Y."/>
            <person name="Xue W."/>
            <person name="Luo G."/>
        </authorList>
    </citation>
    <scope>NUCLEOTIDE SEQUENCE [LARGE SCALE GENOMIC DNA]</scope>
    <source>
        <strain evidence="2 3">AM27-17</strain>
    </source>
</reference>
<comment type="caution">
    <text evidence="2">The sequence shown here is derived from an EMBL/GenBank/DDBJ whole genome shotgun (WGS) entry which is preliminary data.</text>
</comment>
<keyword evidence="1" id="KW-0732">Signal</keyword>
<gene>
    <name evidence="2" type="ORF">DW712_14185</name>
</gene>
<organism evidence="2 3">
    <name type="scientific">Bacteroides intestinalis</name>
    <dbReference type="NCBI Taxonomy" id="329854"/>
    <lineage>
        <taxon>Bacteria</taxon>
        <taxon>Pseudomonadati</taxon>
        <taxon>Bacteroidota</taxon>
        <taxon>Bacteroidia</taxon>
        <taxon>Bacteroidales</taxon>
        <taxon>Bacteroidaceae</taxon>
        <taxon>Bacteroides</taxon>
    </lineage>
</organism>
<evidence type="ECO:0000256" key="1">
    <source>
        <dbReference type="SAM" id="SignalP"/>
    </source>
</evidence>
<evidence type="ECO:0000313" key="3">
    <source>
        <dbReference type="Proteomes" id="UP000285650"/>
    </source>
</evidence>
<dbReference type="AlphaFoldDB" id="A0A414L859"/>
<protein>
    <recommendedName>
        <fullName evidence="4">DUF4919 domain-containing protein</fullName>
    </recommendedName>
</protein>